<dbReference type="SUPFAM" id="SSF49303">
    <property type="entry name" value="beta-Galactosidase/glucuronidase domain"/>
    <property type="match status" value="1"/>
</dbReference>
<keyword evidence="4" id="KW-0732">Signal</keyword>
<dbReference type="PRINTS" id="PR00132">
    <property type="entry name" value="GLHYDRLASE2"/>
</dbReference>
<dbReference type="InterPro" id="IPR013783">
    <property type="entry name" value="Ig-like_fold"/>
</dbReference>
<evidence type="ECO:0000259" key="5">
    <source>
        <dbReference type="Pfam" id="PF00703"/>
    </source>
</evidence>
<dbReference type="Pfam" id="PF00703">
    <property type="entry name" value="Glyco_hydro_2"/>
    <property type="match status" value="1"/>
</dbReference>
<evidence type="ECO:0000259" key="8">
    <source>
        <dbReference type="Pfam" id="PF16355"/>
    </source>
</evidence>
<evidence type="ECO:0000256" key="4">
    <source>
        <dbReference type="SAM" id="SignalP"/>
    </source>
</evidence>
<evidence type="ECO:0000259" key="6">
    <source>
        <dbReference type="Pfam" id="PF02836"/>
    </source>
</evidence>
<dbReference type="Proteomes" id="UP001565200">
    <property type="component" value="Unassembled WGS sequence"/>
</dbReference>
<dbReference type="Pfam" id="PF16355">
    <property type="entry name" value="DUF4982"/>
    <property type="match status" value="1"/>
</dbReference>
<dbReference type="InterPro" id="IPR006102">
    <property type="entry name" value="Ig-like_GH2"/>
</dbReference>
<organism evidence="10 11">
    <name type="scientific">Heminiphilus faecis</name>
    <dbReference type="NCBI Taxonomy" id="2601703"/>
    <lineage>
        <taxon>Bacteria</taxon>
        <taxon>Pseudomonadati</taxon>
        <taxon>Bacteroidota</taxon>
        <taxon>Bacteroidia</taxon>
        <taxon>Bacteroidales</taxon>
        <taxon>Muribaculaceae</taxon>
        <taxon>Heminiphilus</taxon>
    </lineage>
</organism>
<dbReference type="SUPFAM" id="SSF49785">
    <property type="entry name" value="Galactose-binding domain-like"/>
    <property type="match status" value="1"/>
</dbReference>
<sequence>MIRKISAIAFVLALMTTGAPDAREVIDLNRGWRFYRGDAAGLQSPGVDDRGWSIVNVPHDFQISQPWVEPSPDEMPDLDNPVANVKSRLSARGFKEMGTGWYRKRFIPLEDWRGRRVLLDFEGIMLTGDIYLNGQLVGVTDYGYLGTEIDITDRLKWGESNIIAVRADTGRPENSRWYTGGGLYRDVKLVVTDATRYFTRHPLYITTPVVSDTLATVKIEGEIACFSADKAMDVRLDVINPRGDTIYGRVVRLAVDRRRQIREYLIDSIEVKVPELWSCESPALYKAVASVYDGDGSVADRAEATFGIRSIEYSPEFGFRLNGRKVLLKGIANHHTLGALGAAAYERAIEKRIELLKEFGFNHVRTSHNPYSTSFLDLCDRYGILVVDELYDKWLTQYAGGRKEWVEQWPRDLPEFIKRDRNHPSVIMWSLGNELQTLWEIPYADWGVTPYRMQRELLRRYDATRPVTVAMHPRGRNQATDSLPAPLAMETDIAAYNYRYMYFPGDSRRFPWMIFYQSEANTSNMGPNYFDMDLDRVIGLAYWGMIDYLGESHGWPAKGWNEGVFDISLEPKPNAYFLRSFFKPDEPLVHIGIVDRYYGTEWNGIKVGSTRMSEHWNLPSGSVVSLYTYTNADEVELKVNGRSMGRRLNDRKDSKTRNRILWDSIPYKPGYIEAVAYDKGKRKPVARHRIETAGRPQKLVMDFDNRHWKADGCDLQHIKVMAVDDRGRRVRSADAQVTFIVDGPAEIAGVINGDIASDELSVGDKRRLYNGTAVVILRSTGLPGKVTVTAEADGLDPATVAVATIESSDMTISL</sequence>
<dbReference type="PANTHER" id="PTHR42732">
    <property type="entry name" value="BETA-GALACTOSIDASE"/>
    <property type="match status" value="1"/>
</dbReference>
<dbReference type="InterPro" id="IPR023232">
    <property type="entry name" value="Glyco_hydro_2_AS"/>
</dbReference>
<dbReference type="InterPro" id="IPR032311">
    <property type="entry name" value="DUF4982"/>
</dbReference>
<dbReference type="InterPro" id="IPR006104">
    <property type="entry name" value="Glyco_hydro_2_N"/>
</dbReference>
<dbReference type="Gene3D" id="3.20.20.80">
    <property type="entry name" value="Glycosidases"/>
    <property type="match status" value="1"/>
</dbReference>
<dbReference type="RefSeq" id="WP_121698584.1">
    <property type="nucleotide sequence ID" value="NZ_JBCLPP010000012.1"/>
</dbReference>
<dbReference type="PANTHER" id="PTHR42732:SF1">
    <property type="entry name" value="BETA-MANNOSIDASE"/>
    <property type="match status" value="1"/>
</dbReference>
<comment type="similarity">
    <text evidence="1">Belongs to the glycosyl hydrolase 2 family.</text>
</comment>
<dbReference type="InterPro" id="IPR008979">
    <property type="entry name" value="Galactose-bd-like_sf"/>
</dbReference>
<feature type="chain" id="PRO_5046278696" evidence="4">
    <location>
        <begin position="23"/>
        <end position="814"/>
    </location>
</feature>
<feature type="domain" description="Glycoside hydrolase family 2 immunoglobulin-like beta-sandwich" evidence="5">
    <location>
        <begin position="204"/>
        <end position="309"/>
    </location>
</feature>
<feature type="signal peptide" evidence="4">
    <location>
        <begin position="1"/>
        <end position="22"/>
    </location>
</feature>
<dbReference type="InterPro" id="IPR036156">
    <property type="entry name" value="Beta-gal/glucu_dom_sf"/>
</dbReference>
<evidence type="ECO:0000259" key="9">
    <source>
        <dbReference type="Pfam" id="PF18565"/>
    </source>
</evidence>
<keyword evidence="3" id="KW-0326">Glycosidase</keyword>
<evidence type="ECO:0000256" key="2">
    <source>
        <dbReference type="ARBA" id="ARBA00022801"/>
    </source>
</evidence>
<dbReference type="Pfam" id="PF02837">
    <property type="entry name" value="Glyco_hydro_2_N"/>
    <property type="match status" value="1"/>
</dbReference>
<evidence type="ECO:0000313" key="10">
    <source>
        <dbReference type="EMBL" id="MEY8245138.1"/>
    </source>
</evidence>
<evidence type="ECO:0000259" key="7">
    <source>
        <dbReference type="Pfam" id="PF02837"/>
    </source>
</evidence>
<gene>
    <name evidence="10" type="ORF">AAK873_05845</name>
</gene>
<name>A0ABV4CUS2_9BACT</name>
<dbReference type="Gene3D" id="2.60.40.10">
    <property type="entry name" value="Immunoglobulins"/>
    <property type="match status" value="3"/>
</dbReference>
<dbReference type="InterPro" id="IPR040605">
    <property type="entry name" value="Glyco_hydro2_dom5"/>
</dbReference>
<proteinExistence type="inferred from homology"/>
<dbReference type="InterPro" id="IPR006101">
    <property type="entry name" value="Glyco_hydro_2"/>
</dbReference>
<keyword evidence="11" id="KW-1185">Reference proteome</keyword>
<comment type="caution">
    <text evidence="10">The sequence shown here is derived from an EMBL/GenBank/DDBJ whole genome shotgun (WGS) entry which is preliminary data.</text>
</comment>
<dbReference type="Gene3D" id="2.60.120.260">
    <property type="entry name" value="Galactose-binding domain-like"/>
    <property type="match status" value="1"/>
</dbReference>
<reference evidence="10 11" key="1">
    <citation type="submission" date="2024-03" db="EMBL/GenBank/DDBJ databases">
        <title>Mouse gut bacterial collection (mGBC) of GemPharmatech.</title>
        <authorList>
            <person name="He Y."/>
            <person name="Dong L."/>
            <person name="Wu D."/>
            <person name="Gao X."/>
            <person name="Lin Z."/>
        </authorList>
    </citation>
    <scope>NUCLEOTIDE SEQUENCE [LARGE SCALE GENOMIC DNA]</scope>
    <source>
        <strain evidence="10 11">54-13</strain>
    </source>
</reference>
<keyword evidence="2 10" id="KW-0378">Hydrolase</keyword>
<feature type="domain" description="DUF4982" evidence="8">
    <location>
        <begin position="621"/>
        <end position="681"/>
    </location>
</feature>
<dbReference type="Pfam" id="PF18565">
    <property type="entry name" value="Glyco_hydro2_C5"/>
    <property type="match status" value="1"/>
</dbReference>
<feature type="domain" description="Glycoside hydrolase family 2" evidence="9">
    <location>
        <begin position="699"/>
        <end position="800"/>
    </location>
</feature>
<evidence type="ECO:0000313" key="11">
    <source>
        <dbReference type="Proteomes" id="UP001565200"/>
    </source>
</evidence>
<protein>
    <submittedName>
        <fullName evidence="10">Glycoside hydrolase family 2 TIM barrel-domain containing protein</fullName>
    </submittedName>
</protein>
<feature type="domain" description="Glycoside hydrolase family 2 catalytic" evidence="6">
    <location>
        <begin position="319"/>
        <end position="472"/>
    </location>
</feature>
<dbReference type="InterPro" id="IPR017853">
    <property type="entry name" value="GH"/>
</dbReference>
<evidence type="ECO:0000256" key="1">
    <source>
        <dbReference type="ARBA" id="ARBA00007401"/>
    </source>
</evidence>
<dbReference type="Pfam" id="PF02836">
    <property type="entry name" value="Glyco_hydro_2_C"/>
    <property type="match status" value="1"/>
</dbReference>
<evidence type="ECO:0000256" key="3">
    <source>
        <dbReference type="ARBA" id="ARBA00023295"/>
    </source>
</evidence>
<dbReference type="EMBL" id="JBCLPP010000012">
    <property type="protein sequence ID" value="MEY8245138.1"/>
    <property type="molecule type" value="Genomic_DNA"/>
</dbReference>
<dbReference type="InterPro" id="IPR051913">
    <property type="entry name" value="GH2_Domain-Containing"/>
</dbReference>
<dbReference type="PROSITE" id="PS00608">
    <property type="entry name" value="GLYCOSYL_HYDROL_F2_2"/>
    <property type="match status" value="1"/>
</dbReference>
<dbReference type="GO" id="GO:0016787">
    <property type="term" value="F:hydrolase activity"/>
    <property type="evidence" value="ECO:0007669"/>
    <property type="project" value="UniProtKB-KW"/>
</dbReference>
<accession>A0ABV4CUS2</accession>
<feature type="domain" description="Glycosyl hydrolases family 2 sugar binding" evidence="7">
    <location>
        <begin position="94"/>
        <end position="190"/>
    </location>
</feature>
<dbReference type="InterPro" id="IPR006103">
    <property type="entry name" value="Glyco_hydro_2_cat"/>
</dbReference>
<dbReference type="SUPFAM" id="SSF51445">
    <property type="entry name" value="(Trans)glycosidases"/>
    <property type="match status" value="1"/>
</dbReference>